<dbReference type="RefSeq" id="WP_256945671.1">
    <property type="nucleotide sequence ID" value="NZ_JANHNZ010000009.1"/>
</dbReference>
<evidence type="ECO:0000259" key="3">
    <source>
        <dbReference type="PROSITE" id="PS50893"/>
    </source>
</evidence>
<protein>
    <submittedName>
        <fullName evidence="4">ABC-F type ribosomal protection protein</fullName>
    </submittedName>
</protein>
<reference evidence="4" key="2">
    <citation type="journal article" date="2023" name="Curr. Microbiol.">
        <title>Granulicatella seriolae sp. nov., a Novel Facultative Anaerobe Isolated from Yellowtail Marine Fish.</title>
        <authorList>
            <person name="Lee M."/>
            <person name="Choi Y.J."/>
            <person name="Farooq A."/>
            <person name="Jeong J.B."/>
            <person name="Jung M.Y."/>
        </authorList>
    </citation>
    <scope>NUCLEOTIDE SEQUENCE</scope>
    <source>
        <strain evidence="4">S8</strain>
    </source>
</reference>
<keyword evidence="5" id="KW-1185">Reference proteome</keyword>
<gene>
    <name evidence="4" type="primary">abc-f</name>
    <name evidence="4" type="ORF">NPA36_08350</name>
</gene>
<dbReference type="Gene3D" id="3.40.50.300">
    <property type="entry name" value="P-loop containing nucleotide triphosphate hydrolases"/>
    <property type="match status" value="2"/>
</dbReference>
<dbReference type="CDD" id="cd03221">
    <property type="entry name" value="ABCF_EF-3"/>
    <property type="match status" value="2"/>
</dbReference>
<feature type="domain" description="ABC transporter" evidence="3">
    <location>
        <begin position="4"/>
        <end position="214"/>
    </location>
</feature>
<dbReference type="InterPro" id="IPR017871">
    <property type="entry name" value="ABC_transporter-like_CS"/>
</dbReference>
<reference evidence="4" key="3">
    <citation type="journal article" date="2023" name="Microbiol. Resour. Announc.">
        <title>Draft Genome Sequence of Granulicatella sp. Strain S8, Isolated from a Marine Fish, Seriola quinqueradiata.</title>
        <authorList>
            <person name="Lee M."/>
            <person name="Farooq A."/>
            <person name="Jeong J.B."/>
            <person name="Jung M.Y."/>
        </authorList>
    </citation>
    <scope>NUCLEOTIDE SEQUENCE</scope>
    <source>
        <strain evidence="4">S8</strain>
    </source>
</reference>
<proteinExistence type="predicted"/>
<dbReference type="NCBIfam" id="NF000355">
    <property type="entry name" value="ribo_prot_ABC_F"/>
    <property type="match status" value="1"/>
</dbReference>
<dbReference type="InterPro" id="IPR027417">
    <property type="entry name" value="P-loop_NTPase"/>
</dbReference>
<dbReference type="PROSITE" id="PS50893">
    <property type="entry name" value="ABC_TRANSPORTER_2"/>
    <property type="match status" value="2"/>
</dbReference>
<evidence type="ECO:0000256" key="2">
    <source>
        <dbReference type="ARBA" id="ARBA00022840"/>
    </source>
</evidence>
<sequence length="486" mass="56042">MSLINVTNLTFSYEGSYDTIFEEVSFQIDTNWKLGFTGRNGRGKTTFFNLLLGKYEYKGTISADVTFEYFPYEVENMDDVTIDIVRQISPQAMDWEIERELSLLDMDYDALYRPFGTLSNGEQTKVLLAAMFLKENAFLLIDEPTNHLDIDARKMLSAYLNKKKGYILISHDRLFLDDCIDHILSINKTNIEIQKGNFSSWWANKEMQDNFERAENEKLKKDIKRLTKAARRTSDWSDQVEKSKVGAADKGHIGHMAAKMMQKSKNLERRQKKSIEKKSQLLKNIEAKEELKIVSLKFHDKRVLELSDIAIHYGDKLVCEGINFTIEQGEKVALQGKNGSGKSSILKLILGQDVPYEGLLKKNPQLVISYVSQDTSQLQGNLIDFSKQHDLDQIIFRAMLNKLDFSKDQFEKNIEDLSQGQKKKVLIAKSLSERAHLYIWDEPLNFIDVISRMQIENLLKEQDITLLFVEHDRAFCESNASKVVKL</sequence>
<dbReference type="PANTHER" id="PTHR42855">
    <property type="entry name" value="ABC TRANSPORTER ATP-BINDING SUBUNIT"/>
    <property type="match status" value="1"/>
</dbReference>
<dbReference type="InterPro" id="IPR003593">
    <property type="entry name" value="AAA+_ATPase"/>
</dbReference>
<keyword evidence="1" id="KW-0547">Nucleotide-binding</keyword>
<evidence type="ECO:0000313" key="4">
    <source>
        <dbReference type="EMBL" id="MCQ9210559.1"/>
    </source>
</evidence>
<keyword evidence="2" id="KW-0067">ATP-binding</keyword>
<reference evidence="4" key="1">
    <citation type="submission" date="2022-07" db="EMBL/GenBank/DDBJ databases">
        <authorList>
            <person name="Jung M.-Y."/>
            <person name="Lee M."/>
        </authorList>
    </citation>
    <scope>NUCLEOTIDE SEQUENCE</scope>
    <source>
        <strain evidence="4">S8</strain>
    </source>
</reference>
<dbReference type="Proteomes" id="UP001059480">
    <property type="component" value="Unassembled WGS sequence"/>
</dbReference>
<comment type="caution">
    <text evidence="4">The sequence shown here is derived from an EMBL/GenBank/DDBJ whole genome shotgun (WGS) entry which is preliminary data.</text>
</comment>
<dbReference type="EMBL" id="JANHNZ010000009">
    <property type="protein sequence ID" value="MCQ9210559.1"/>
    <property type="molecule type" value="Genomic_DNA"/>
</dbReference>
<dbReference type="SUPFAM" id="SSF52540">
    <property type="entry name" value="P-loop containing nucleoside triphosphate hydrolases"/>
    <property type="match status" value="2"/>
</dbReference>
<dbReference type="InterPro" id="IPR051309">
    <property type="entry name" value="ABCF_ATPase"/>
</dbReference>
<organism evidence="4 5">
    <name type="scientific">Granulicatella seriolae</name>
    <dbReference type="NCBI Taxonomy" id="2967226"/>
    <lineage>
        <taxon>Bacteria</taxon>
        <taxon>Bacillati</taxon>
        <taxon>Bacillota</taxon>
        <taxon>Bacilli</taxon>
        <taxon>Lactobacillales</taxon>
        <taxon>Carnobacteriaceae</taxon>
        <taxon>Granulicatella</taxon>
    </lineage>
</organism>
<evidence type="ECO:0000313" key="5">
    <source>
        <dbReference type="Proteomes" id="UP001059480"/>
    </source>
</evidence>
<name>A0ABT1WQQ7_9LACT</name>
<dbReference type="PROSITE" id="PS00211">
    <property type="entry name" value="ABC_TRANSPORTER_1"/>
    <property type="match status" value="1"/>
</dbReference>
<feature type="domain" description="ABC transporter" evidence="3">
    <location>
        <begin position="304"/>
        <end position="486"/>
    </location>
</feature>
<dbReference type="InterPro" id="IPR003439">
    <property type="entry name" value="ABC_transporter-like_ATP-bd"/>
</dbReference>
<accession>A0ABT1WQQ7</accession>
<dbReference type="SMART" id="SM00382">
    <property type="entry name" value="AAA"/>
    <property type="match status" value="2"/>
</dbReference>
<dbReference type="Pfam" id="PF00005">
    <property type="entry name" value="ABC_tran"/>
    <property type="match status" value="2"/>
</dbReference>
<dbReference type="PANTHER" id="PTHR42855:SF2">
    <property type="entry name" value="DRUG RESISTANCE ABC TRANSPORTER,ATP-BINDING PROTEIN"/>
    <property type="match status" value="1"/>
</dbReference>
<evidence type="ECO:0000256" key="1">
    <source>
        <dbReference type="ARBA" id="ARBA00022741"/>
    </source>
</evidence>